<name>A0A0G4GVH7_9ALVE</name>
<keyword evidence="3" id="KW-0732">Signal</keyword>
<gene>
    <name evidence="5" type="ORF">Cvel_23540</name>
</gene>
<proteinExistence type="predicted"/>
<evidence type="ECO:0000256" key="2">
    <source>
        <dbReference type="ARBA" id="ARBA00022640"/>
    </source>
</evidence>
<reference evidence="5" key="1">
    <citation type="submission" date="2014-11" db="EMBL/GenBank/DDBJ databases">
        <authorList>
            <person name="Otto D Thomas"/>
            <person name="Naeem Raeece"/>
        </authorList>
    </citation>
    <scope>NUCLEOTIDE SEQUENCE</scope>
</reference>
<evidence type="ECO:0000259" key="4">
    <source>
        <dbReference type="Pfam" id="PF04755"/>
    </source>
</evidence>
<dbReference type="EMBL" id="CDMZ01001588">
    <property type="protein sequence ID" value="CEM34817.1"/>
    <property type="molecule type" value="Genomic_DNA"/>
</dbReference>
<dbReference type="GO" id="GO:0009536">
    <property type="term" value="C:plastid"/>
    <property type="evidence" value="ECO:0007669"/>
    <property type="project" value="UniProtKB-SubCell"/>
</dbReference>
<protein>
    <recommendedName>
        <fullName evidence="4">Plastid lipid-associated protein/fibrillin conserved domain-containing protein</fullName>
    </recommendedName>
</protein>
<organism evidence="5">
    <name type="scientific">Chromera velia CCMP2878</name>
    <dbReference type="NCBI Taxonomy" id="1169474"/>
    <lineage>
        <taxon>Eukaryota</taxon>
        <taxon>Sar</taxon>
        <taxon>Alveolata</taxon>
        <taxon>Colpodellida</taxon>
        <taxon>Chromeraceae</taxon>
        <taxon>Chromera</taxon>
    </lineage>
</organism>
<accession>A0A0G4GVH7</accession>
<keyword evidence="2" id="KW-0934">Plastid</keyword>
<feature type="domain" description="Plastid lipid-associated protein/fibrillin conserved" evidence="4">
    <location>
        <begin position="259"/>
        <end position="314"/>
    </location>
</feature>
<feature type="chain" id="PRO_5005191249" description="Plastid lipid-associated protein/fibrillin conserved domain-containing protein" evidence="3">
    <location>
        <begin position="18"/>
        <end position="317"/>
    </location>
</feature>
<sequence>MLWYCLFVLSASLPSTGFVIPPPGLQGRSRLPKLCVGRLSRHAYSRASTELRAEGQAQETERISLKRELLEKLTEDRDTKDPEIAELINRLSALNPTPKGAVSPLWIGHFVQRGQLNSPGGRRVGDKILYTLGRSSFDQFKPGDLTLQFDRIENIIRETAETGTGGDGNTTYTVRVCFTSADEKYPTIKGFFDTEGKSYVEASDKGGLSSPLSTSRRMVLFERGRLRRNEAECDEATWDSVFSPESQKKAKWSFSAWLLKWTFGRMLSIKREESAQPGEQSYVFGRPAPGSLDILYMDDDMRITKGNRGSVVVVTRL</sequence>
<feature type="signal peptide" evidence="3">
    <location>
        <begin position="1"/>
        <end position="17"/>
    </location>
</feature>
<evidence type="ECO:0000256" key="1">
    <source>
        <dbReference type="ARBA" id="ARBA00004474"/>
    </source>
</evidence>
<evidence type="ECO:0000256" key="3">
    <source>
        <dbReference type="SAM" id="SignalP"/>
    </source>
</evidence>
<dbReference type="AlphaFoldDB" id="A0A0G4GVH7"/>
<evidence type="ECO:0000313" key="5">
    <source>
        <dbReference type="EMBL" id="CEM34817.1"/>
    </source>
</evidence>
<dbReference type="InterPro" id="IPR006843">
    <property type="entry name" value="PAP/fibrillin_dom"/>
</dbReference>
<dbReference type="VEuPathDB" id="CryptoDB:Cvel_23540"/>
<dbReference type="Pfam" id="PF04755">
    <property type="entry name" value="PAP_fibrillin"/>
    <property type="match status" value="1"/>
</dbReference>
<comment type="subcellular location">
    <subcellularLocation>
        <location evidence="1">Plastid</location>
    </subcellularLocation>
</comment>